<dbReference type="GO" id="GO:0016791">
    <property type="term" value="F:phosphatase activity"/>
    <property type="evidence" value="ECO:0007669"/>
    <property type="project" value="TreeGrafter"/>
</dbReference>
<dbReference type="OrthoDB" id="40579at2759"/>
<gene>
    <name evidence="1" type="ORF">BDV98DRAFT_611886</name>
</gene>
<keyword evidence="2" id="KW-1185">Reference proteome</keyword>
<dbReference type="STRING" id="1884261.A0A5C3QQH0"/>
<dbReference type="SFLD" id="SFLDS00003">
    <property type="entry name" value="Haloacid_Dehalogenase"/>
    <property type="match status" value="1"/>
</dbReference>
<reference evidence="1 2" key="1">
    <citation type="journal article" date="2019" name="Nat. Ecol. Evol.">
        <title>Megaphylogeny resolves global patterns of mushroom evolution.</title>
        <authorList>
            <person name="Varga T."/>
            <person name="Krizsan K."/>
            <person name="Foldi C."/>
            <person name="Dima B."/>
            <person name="Sanchez-Garcia M."/>
            <person name="Sanchez-Ramirez S."/>
            <person name="Szollosi G.J."/>
            <person name="Szarkandi J.G."/>
            <person name="Papp V."/>
            <person name="Albert L."/>
            <person name="Andreopoulos W."/>
            <person name="Angelini C."/>
            <person name="Antonin V."/>
            <person name="Barry K.W."/>
            <person name="Bougher N.L."/>
            <person name="Buchanan P."/>
            <person name="Buyck B."/>
            <person name="Bense V."/>
            <person name="Catcheside P."/>
            <person name="Chovatia M."/>
            <person name="Cooper J."/>
            <person name="Damon W."/>
            <person name="Desjardin D."/>
            <person name="Finy P."/>
            <person name="Geml J."/>
            <person name="Haridas S."/>
            <person name="Hughes K."/>
            <person name="Justo A."/>
            <person name="Karasinski D."/>
            <person name="Kautmanova I."/>
            <person name="Kiss B."/>
            <person name="Kocsube S."/>
            <person name="Kotiranta H."/>
            <person name="LaButti K.M."/>
            <person name="Lechner B.E."/>
            <person name="Liimatainen K."/>
            <person name="Lipzen A."/>
            <person name="Lukacs Z."/>
            <person name="Mihaltcheva S."/>
            <person name="Morgado L.N."/>
            <person name="Niskanen T."/>
            <person name="Noordeloos M.E."/>
            <person name="Ohm R.A."/>
            <person name="Ortiz-Santana B."/>
            <person name="Ovrebo C."/>
            <person name="Racz N."/>
            <person name="Riley R."/>
            <person name="Savchenko A."/>
            <person name="Shiryaev A."/>
            <person name="Soop K."/>
            <person name="Spirin V."/>
            <person name="Szebenyi C."/>
            <person name="Tomsovsky M."/>
            <person name="Tulloss R.E."/>
            <person name="Uehling J."/>
            <person name="Grigoriev I.V."/>
            <person name="Vagvolgyi C."/>
            <person name="Papp T."/>
            <person name="Martin F.M."/>
            <person name="Miettinen O."/>
            <person name="Hibbett D.S."/>
            <person name="Nagy L.G."/>
        </authorList>
    </citation>
    <scope>NUCLEOTIDE SEQUENCE [LARGE SCALE GENOMIC DNA]</scope>
    <source>
        <strain evidence="1 2">CBS 309.79</strain>
    </source>
</reference>
<dbReference type="SFLD" id="SFLDG01129">
    <property type="entry name" value="C1.5:_HAD__Beta-PGM__Phosphata"/>
    <property type="match status" value="1"/>
</dbReference>
<sequence length="286" mass="31487">MTRPRIEYVLFDMDGLLIDSERAYTLATNTILKPYGVEMTWDIKAGCMGVPELVASKHLLGSFSAEKLAPPSGFPPPLTIESYLLQRNKLQDEMWPGVPLLPGATRLVTHLIKHNIPIAVATGSRRSKFYIKTQTGAEGATDEAKKTEKQRLFEMFGERVVCADDDTDVPCADGSLRKMLGKPNPDVFLVAAEKALGRRVGFEPKGTEGVTDKQVEERGRGLVFEDAVLGAVAGLKAGMNVVWIPEPELREMEEKSGSDADFKPHATLGSLLEFKPEEWGLPPYDE</sequence>
<protein>
    <submittedName>
        <fullName evidence="1">HAD-like domain-containing protein</fullName>
    </submittedName>
</protein>
<accession>A0A5C3QQH0</accession>
<dbReference type="AlphaFoldDB" id="A0A5C3QQH0"/>
<proteinExistence type="predicted"/>
<dbReference type="InterPro" id="IPR023198">
    <property type="entry name" value="PGP-like_dom2"/>
</dbReference>
<dbReference type="SUPFAM" id="SSF56784">
    <property type="entry name" value="HAD-like"/>
    <property type="match status" value="1"/>
</dbReference>
<dbReference type="Proteomes" id="UP000305067">
    <property type="component" value="Unassembled WGS sequence"/>
</dbReference>
<dbReference type="PANTHER" id="PTHR18901">
    <property type="entry name" value="2-DEOXYGLUCOSE-6-PHOSPHATE PHOSPHATASE 2"/>
    <property type="match status" value="1"/>
</dbReference>
<dbReference type="EMBL" id="ML178821">
    <property type="protein sequence ID" value="TFL03060.1"/>
    <property type="molecule type" value="Genomic_DNA"/>
</dbReference>
<dbReference type="PANTHER" id="PTHR18901:SF38">
    <property type="entry name" value="PSEUDOURIDINE-5'-PHOSPHATASE"/>
    <property type="match status" value="1"/>
</dbReference>
<name>A0A5C3QQH0_9AGAR</name>
<organism evidence="1 2">
    <name type="scientific">Pterulicium gracile</name>
    <dbReference type="NCBI Taxonomy" id="1884261"/>
    <lineage>
        <taxon>Eukaryota</taxon>
        <taxon>Fungi</taxon>
        <taxon>Dikarya</taxon>
        <taxon>Basidiomycota</taxon>
        <taxon>Agaricomycotina</taxon>
        <taxon>Agaricomycetes</taxon>
        <taxon>Agaricomycetidae</taxon>
        <taxon>Agaricales</taxon>
        <taxon>Pleurotineae</taxon>
        <taxon>Pterulaceae</taxon>
        <taxon>Pterulicium</taxon>
    </lineage>
</organism>
<dbReference type="InterPro" id="IPR023214">
    <property type="entry name" value="HAD_sf"/>
</dbReference>
<dbReference type="InterPro" id="IPR036412">
    <property type="entry name" value="HAD-like_sf"/>
</dbReference>
<evidence type="ECO:0000313" key="1">
    <source>
        <dbReference type="EMBL" id="TFL03060.1"/>
    </source>
</evidence>
<dbReference type="Gene3D" id="1.10.150.240">
    <property type="entry name" value="Putative phosphatase, domain 2"/>
    <property type="match status" value="1"/>
</dbReference>
<dbReference type="Pfam" id="PF00702">
    <property type="entry name" value="Hydrolase"/>
    <property type="match status" value="1"/>
</dbReference>
<evidence type="ECO:0000313" key="2">
    <source>
        <dbReference type="Proteomes" id="UP000305067"/>
    </source>
</evidence>
<dbReference type="Gene3D" id="3.40.50.1000">
    <property type="entry name" value="HAD superfamily/HAD-like"/>
    <property type="match status" value="1"/>
</dbReference>